<feature type="region of interest" description="Disordered" evidence="2">
    <location>
        <begin position="1055"/>
        <end position="1093"/>
    </location>
</feature>
<dbReference type="Proteomes" id="UP001189429">
    <property type="component" value="Unassembled WGS sequence"/>
</dbReference>
<comment type="caution">
    <text evidence="3">The sequence shown here is derived from an EMBL/GenBank/DDBJ whole genome shotgun (WGS) entry which is preliminary data.</text>
</comment>
<feature type="coiled-coil region" evidence="1">
    <location>
        <begin position="803"/>
        <end position="840"/>
    </location>
</feature>
<name>A0ABN9WTK0_9DINO</name>
<dbReference type="SUPFAM" id="SSF116907">
    <property type="entry name" value="Hook domain"/>
    <property type="match status" value="1"/>
</dbReference>
<dbReference type="EMBL" id="CAUYUJ010019293">
    <property type="protein sequence ID" value="CAK0890077.1"/>
    <property type="molecule type" value="Genomic_DNA"/>
</dbReference>
<feature type="coiled-coil region" evidence="1">
    <location>
        <begin position="579"/>
        <end position="616"/>
    </location>
</feature>
<evidence type="ECO:0000313" key="4">
    <source>
        <dbReference type="Proteomes" id="UP001189429"/>
    </source>
</evidence>
<protein>
    <submittedName>
        <fullName evidence="3">Uncharacterized protein</fullName>
    </submittedName>
</protein>
<feature type="coiled-coil region" evidence="1">
    <location>
        <begin position="417"/>
        <end position="444"/>
    </location>
</feature>
<accession>A0ABN9WTK0</accession>
<feature type="region of interest" description="Disordered" evidence="2">
    <location>
        <begin position="176"/>
        <end position="225"/>
    </location>
</feature>
<reference evidence="3" key="1">
    <citation type="submission" date="2023-10" db="EMBL/GenBank/DDBJ databases">
        <authorList>
            <person name="Chen Y."/>
            <person name="Shah S."/>
            <person name="Dougan E. K."/>
            <person name="Thang M."/>
            <person name="Chan C."/>
        </authorList>
    </citation>
    <scope>NUCLEOTIDE SEQUENCE [LARGE SCALE GENOMIC DNA]</scope>
</reference>
<feature type="coiled-coil region" evidence="1">
    <location>
        <begin position="473"/>
        <end position="543"/>
    </location>
</feature>
<organism evidence="3 4">
    <name type="scientific">Prorocentrum cordatum</name>
    <dbReference type="NCBI Taxonomy" id="2364126"/>
    <lineage>
        <taxon>Eukaryota</taxon>
        <taxon>Sar</taxon>
        <taxon>Alveolata</taxon>
        <taxon>Dinophyceae</taxon>
        <taxon>Prorocentrales</taxon>
        <taxon>Prorocentraceae</taxon>
        <taxon>Prorocentrum</taxon>
    </lineage>
</organism>
<feature type="compositionally biased region" description="Pro residues" evidence="2">
    <location>
        <begin position="1213"/>
        <end position="1223"/>
    </location>
</feature>
<dbReference type="Gene3D" id="1.10.418.10">
    <property type="entry name" value="Calponin-like domain"/>
    <property type="match status" value="1"/>
</dbReference>
<feature type="region of interest" description="Disordered" evidence="2">
    <location>
        <begin position="999"/>
        <end position="1018"/>
    </location>
</feature>
<keyword evidence="1" id="KW-0175">Coiled coil</keyword>
<feature type="coiled-coil region" evidence="1">
    <location>
        <begin position="641"/>
        <end position="668"/>
    </location>
</feature>
<feature type="compositionally biased region" description="Basic and acidic residues" evidence="2">
    <location>
        <begin position="1117"/>
        <end position="1144"/>
    </location>
</feature>
<feature type="compositionally biased region" description="Basic and acidic residues" evidence="2">
    <location>
        <begin position="999"/>
        <end position="1014"/>
    </location>
</feature>
<feature type="region of interest" description="Disordered" evidence="2">
    <location>
        <begin position="1111"/>
        <end position="1333"/>
    </location>
</feature>
<feature type="compositionally biased region" description="Basic and acidic residues" evidence="2">
    <location>
        <begin position="1055"/>
        <end position="1077"/>
    </location>
</feature>
<evidence type="ECO:0000256" key="2">
    <source>
        <dbReference type="SAM" id="MobiDB-lite"/>
    </source>
</evidence>
<feature type="coiled-coil region" evidence="1">
    <location>
        <begin position="865"/>
        <end position="892"/>
    </location>
</feature>
<feature type="coiled-coil region" evidence="1">
    <location>
        <begin position="697"/>
        <end position="767"/>
    </location>
</feature>
<feature type="compositionally biased region" description="Gly residues" evidence="2">
    <location>
        <begin position="1145"/>
        <end position="1176"/>
    </location>
</feature>
<feature type="coiled-coil region" evidence="1">
    <location>
        <begin position="293"/>
        <end position="344"/>
    </location>
</feature>
<keyword evidence="4" id="KW-1185">Reference proteome</keyword>
<sequence length="1370" mass="150011">SSLAPAAAGGPELAAEGEVQLLDWLDGKDAQQEGEVQLLLRWLEAVGAAPRVTARSLADQGFICQVLRDLCPTTHAEQELALGAEAPAADVAAACLSATFAAVHDAVKVDPAGMILRAVRAGGNDLEPLADVVRLWRHVLTYAVCCQARERHVLIIQGMPQDAQHRLMEIITGVEQRLGGTQPGRSRRPSSAASLACSRRPSSAASLACPEQADPQSPEMAGQGEECRNRLAQALPGEEDESRSRSIVEALLRENERLRAANCELGGQARKSRNALRMSSATIDSEIESYYLDWQLENQLREKEAQVQLLKQQIERGRCMVENAEQLQDELVLARSREAEHKATQQRLEWCNLRLEQVGGMKQELLACIDAKEELSRENDTLRMQVTQLKQNGQMLETFKGRVMDLELLNKDCQTRLREAGARADCAESERQRLAGEKTLLEEQLLQTQMDLNALKEGAPSSAESGGVVEPFTQKLRDKMRALESQNACLQEQLTLEGSQKVAELQVDAECARGLRDQFERQFLDASAQLREKEEQVQLLKQDIEHGRCMVEHAKQLQDELVMARSSEAEHKATCKLHLKQAEGMKQELQACIDAKEELSRENDTLRMQVTQLKQNGQMLETFKGRVMDLELLNKDCQTRLREAGARADCAESERQRLAGEKTLLEEQLLQTQMDLNALKEGAPSSAESGGVVEPFTQKLRDKMRALESQNACLQEQLTLEGSQKVAELQVDAECARGLRDQFERQFLDASAQLREKEEQVQLLKQDIEHGRCMVENAKQLQDELVMARSSEAEHKATCKLHLKQAEGMKQELQACIDAKEELSRENDTLRMQVTQLKQNGQMLETFKGRVMDLELLNKDCQTRLREAGARADCAESERQRLAGEKTLLEEQLLQTQMDLNALKEGAPSSAESGGVVEPFTQKLRDKMRALESQNACLQEQLTLEGSQKVAELQVDAECARGLRDQFERQFLDASAQLRDERQRVEALLAQGAELREQLRSAEGRAEEADRRAGSTEQELVAVRQRCTTQEEAVLLVRARSAALEAELGEARAARRAAREREEGELEESPRPGREGPVHSSGPVEREAADLEAAQGRARWLEAEAGDLRKGLAQAREAAEEARQDLEVQKGQLEEELQRQRETEGGGLAGAGRGAARGAGRARGAGGGGRGAGGPAGRRARGRPERLGAGAGPWQPHAPRGARGGLCACAVRPPGPHGGPPRQPRGGGEAQPLPRRAAARRGGVGQPPGGDAAARRALGAGAPGARPGRQRSVRAARVRGGAAAGGELPAPRGAQRAATARRRGGDALGAGERDRGVRRCGGSARANANARPRSTAAGAVVYLHLVEIVDALRVVHELVGGGWWRYRCGH</sequence>
<feature type="compositionally biased region" description="Low complexity" evidence="2">
    <location>
        <begin position="1278"/>
        <end position="1298"/>
    </location>
</feature>
<feature type="compositionally biased region" description="Basic residues" evidence="2">
    <location>
        <begin position="1268"/>
        <end position="1277"/>
    </location>
</feature>
<dbReference type="InterPro" id="IPR036872">
    <property type="entry name" value="CH_dom_sf"/>
</dbReference>
<evidence type="ECO:0000313" key="3">
    <source>
        <dbReference type="EMBL" id="CAK0890077.1"/>
    </source>
</evidence>
<feature type="compositionally biased region" description="Low complexity" evidence="2">
    <location>
        <begin position="1320"/>
        <end position="1333"/>
    </location>
</feature>
<feature type="compositionally biased region" description="Low complexity" evidence="2">
    <location>
        <begin position="189"/>
        <end position="209"/>
    </location>
</feature>
<proteinExistence type="predicted"/>
<feature type="compositionally biased region" description="Low complexity" evidence="2">
    <location>
        <begin position="1249"/>
        <end position="1267"/>
    </location>
</feature>
<feature type="non-terminal residue" evidence="3">
    <location>
        <position position="1"/>
    </location>
</feature>
<evidence type="ECO:0000256" key="1">
    <source>
        <dbReference type="SAM" id="Coils"/>
    </source>
</evidence>
<gene>
    <name evidence="3" type="ORF">PCOR1329_LOCUS70401</name>
</gene>